<evidence type="ECO:0000313" key="1">
    <source>
        <dbReference type="EMBL" id="CEK42255.1"/>
    </source>
</evidence>
<dbReference type="RefSeq" id="WP_192963424.1">
    <property type="nucleotide sequence ID" value="NZ_LN713926.1"/>
</dbReference>
<proteinExistence type="predicted"/>
<accession>A0A0G4E4U5</accession>
<protein>
    <submittedName>
        <fullName evidence="1">Uncharacterized protein</fullName>
    </submittedName>
</protein>
<reference evidence="1" key="2">
    <citation type="submission" date="2015-06" db="EMBL/GenBank/DDBJ databases">
        <title>Environmentally co-occuring mercury resistance plasmids are genetically and phenotypically diverse and confer variable context-dependent fitness effects.</title>
        <authorList>
            <person name="Hall J.P.J."/>
            <person name="Harrison E."/>
            <person name="Lilley A.K."/>
            <person name="Paterson S."/>
            <person name="Spiers A.J."/>
            <person name="Brockhurst M.A."/>
        </authorList>
    </citation>
    <scope>NUCLEOTIDE SEQUENCE [LARGE SCALE GENOMIC DNA]</scope>
    <source>
        <strain evidence="1">SBW25</strain>
        <plasmid evidence="1">pQBR57</plasmid>
    </source>
</reference>
<name>A0A0G4E4U5_PSEFS</name>
<dbReference type="EMBL" id="LN713926">
    <property type="protein sequence ID" value="CEK42255.1"/>
    <property type="molecule type" value="Genomic_DNA"/>
</dbReference>
<geneLocation type="plasmid" evidence="1">
    <name>pQBR57</name>
</geneLocation>
<keyword evidence="1" id="KW-0614">Plasmid</keyword>
<gene>
    <name evidence="1" type="ORF">PQBR57_0302</name>
</gene>
<organism evidence="1">
    <name type="scientific">Pseudomonas fluorescens (strain SBW25)</name>
    <dbReference type="NCBI Taxonomy" id="216595"/>
    <lineage>
        <taxon>Bacteria</taxon>
        <taxon>Pseudomonadati</taxon>
        <taxon>Pseudomonadota</taxon>
        <taxon>Gammaproteobacteria</taxon>
        <taxon>Pseudomonadales</taxon>
        <taxon>Pseudomonadaceae</taxon>
        <taxon>Pseudomonas</taxon>
    </lineage>
</organism>
<reference evidence="1" key="1">
    <citation type="submission" date="2014-12" db="EMBL/GenBank/DDBJ databases">
        <authorList>
            <person name="Hall J."/>
        </authorList>
    </citation>
    <scope>NUCLEOTIDE SEQUENCE [LARGE SCALE GENOMIC DNA]</scope>
    <source>
        <strain evidence="1">SBW25</strain>
        <plasmid evidence="1">pQBR57</plasmid>
    </source>
</reference>
<dbReference type="AlphaFoldDB" id="A0A0G4E4U5"/>
<sequence length="82" mass="8854">MTNTAFQITQDDVESVLHSYTNRIINSRGMSIDSLAAELFGEVDLGRVEKAALNASTDFDAQVSAAYGEIKGILVEVGVLEF</sequence>